<dbReference type="GO" id="GO:0006235">
    <property type="term" value="P:dTTP biosynthetic process"/>
    <property type="evidence" value="ECO:0000318"/>
    <property type="project" value="GO_Central"/>
</dbReference>
<dbReference type="eggNOG" id="ENOG502RDXQ">
    <property type="taxonomic scope" value="Eukaryota"/>
</dbReference>
<dbReference type="InParanoid" id="Q55FA6"/>
<keyword evidence="4" id="KW-1185">Reference proteome</keyword>
<dbReference type="InterPro" id="IPR011962">
    <property type="entry name" value="dCTP_deaminase"/>
</dbReference>
<dbReference type="GeneID" id="8616442"/>
<dbReference type="InterPro" id="IPR036157">
    <property type="entry name" value="dUTPase-like_sf"/>
</dbReference>
<dbReference type="HOGENOM" id="CLU_1091647_0_0_1"/>
<evidence type="ECO:0000256" key="2">
    <source>
        <dbReference type="ARBA" id="ARBA00023080"/>
    </source>
</evidence>
<dbReference type="GO" id="GO:0006229">
    <property type="term" value="P:dUTP biosynthetic process"/>
    <property type="evidence" value="ECO:0000318"/>
    <property type="project" value="GO_Central"/>
</dbReference>
<sequence length="255" mass="29174">MNEPTNNNDNNDSKKQEFSLLSDKAILRHMEIGTVVITPFVRDNLSTSSYDVTLGPYYYRETEPESGAGVYNPYSEEMVDRVWGSFKKAETHASWSARSGIKLDNIADDELIIWIKPKETILAHTNEFIGGNKTVTTMMKARSSMGRNFIEVCKCAGMGDVGYVSRWTMEITNNSRHYSIPLVVGRRLAQIVFFNTDGIENRPYESKGKYQVSSDVTELQKTWNPSFMLPKMYKDKEILNRSQTYSPSQYFFEGN</sequence>
<gene>
    <name evidence="3" type="ORF">DDB_G0268194</name>
</gene>
<dbReference type="AlphaFoldDB" id="Q55FA6"/>
<dbReference type="OMA" id="IEVCKCA"/>
<keyword evidence="1" id="KW-0378">Hydrolase</keyword>
<evidence type="ECO:0000256" key="1">
    <source>
        <dbReference type="ARBA" id="ARBA00022801"/>
    </source>
</evidence>
<organism evidence="3 4">
    <name type="scientific">Dictyostelium discoideum</name>
    <name type="common">Social amoeba</name>
    <dbReference type="NCBI Taxonomy" id="44689"/>
    <lineage>
        <taxon>Eukaryota</taxon>
        <taxon>Amoebozoa</taxon>
        <taxon>Evosea</taxon>
        <taxon>Eumycetozoa</taxon>
        <taxon>Dictyostelia</taxon>
        <taxon>Dictyosteliales</taxon>
        <taxon>Dictyosteliaceae</taxon>
        <taxon>Dictyostelium</taxon>
    </lineage>
</organism>
<dbReference type="Gene3D" id="2.70.40.10">
    <property type="match status" value="1"/>
</dbReference>
<dbReference type="InterPro" id="IPR033704">
    <property type="entry name" value="dUTPase_trimeric"/>
</dbReference>
<dbReference type="EMBL" id="AAFI02000003">
    <property type="protein sequence ID" value="EAL73550.1"/>
    <property type="molecule type" value="Genomic_DNA"/>
</dbReference>
<dbReference type="Pfam" id="PF22769">
    <property type="entry name" value="DCD"/>
    <property type="match status" value="1"/>
</dbReference>
<dbReference type="RefSeq" id="XP_647627.1">
    <property type="nucleotide sequence ID" value="XM_642535.1"/>
</dbReference>
<dbReference type="STRING" id="44689.Q55FA6"/>
<dbReference type="PaxDb" id="44689-DDB0230132"/>
<evidence type="ECO:0000313" key="3">
    <source>
        <dbReference type="EMBL" id="EAL73550.1"/>
    </source>
</evidence>
<dbReference type="GO" id="GO:0008829">
    <property type="term" value="F:dCTP deaminase activity"/>
    <property type="evidence" value="ECO:0000318"/>
    <property type="project" value="GO_Central"/>
</dbReference>
<evidence type="ECO:0000313" key="4">
    <source>
        <dbReference type="Proteomes" id="UP000002195"/>
    </source>
</evidence>
<dbReference type="SUPFAM" id="SSF51283">
    <property type="entry name" value="dUTPase-like"/>
    <property type="match status" value="1"/>
</dbReference>
<dbReference type="FunCoup" id="Q55FA6">
    <property type="interactions" value="42"/>
</dbReference>
<dbReference type="PANTHER" id="PTHR42680:SF2">
    <property type="entry name" value="DCTP DEAMINASE"/>
    <property type="match status" value="1"/>
</dbReference>
<proteinExistence type="predicted"/>
<comment type="caution">
    <text evidence="3">The sequence shown here is derived from an EMBL/GenBank/DDBJ whole genome shotgun (WGS) entry which is preliminary data.</text>
</comment>
<name>Q55FA6_DICDI</name>
<protein>
    <submittedName>
        <fullName evidence="3">dCTP deaminase</fullName>
    </submittedName>
</protein>
<dbReference type="KEGG" id="ddi:DDB_G0268194"/>
<dbReference type="VEuPathDB" id="AmoebaDB:DDB_G0268194"/>
<dbReference type="Proteomes" id="UP000002195">
    <property type="component" value="Unassembled WGS sequence"/>
</dbReference>
<accession>Q55FA6</accession>
<keyword evidence="2" id="KW-0546">Nucleotide metabolism</keyword>
<dbReference type="PANTHER" id="PTHR42680">
    <property type="entry name" value="DCTP DEAMINASE"/>
    <property type="match status" value="1"/>
</dbReference>
<dbReference type="PhylomeDB" id="Q55FA6"/>
<dbReference type="dictyBase" id="DDB_G0268194"/>
<dbReference type="GO" id="GO:0015949">
    <property type="term" value="P:nucleobase-containing small molecule interconversion"/>
    <property type="evidence" value="ECO:0000318"/>
    <property type="project" value="GO_Central"/>
</dbReference>
<reference evidence="3 4" key="1">
    <citation type="journal article" date="2005" name="Nature">
        <title>The genome of the social amoeba Dictyostelium discoideum.</title>
        <authorList>
            <consortium name="The Dictyostelium discoideum Sequencing Consortium"/>
            <person name="Eichinger L."/>
            <person name="Pachebat J.A."/>
            <person name="Glockner G."/>
            <person name="Rajandream M.A."/>
            <person name="Sucgang R."/>
            <person name="Berriman M."/>
            <person name="Song J."/>
            <person name="Olsen R."/>
            <person name="Szafranski K."/>
            <person name="Xu Q."/>
            <person name="Tunggal B."/>
            <person name="Kummerfeld S."/>
            <person name="Madera M."/>
            <person name="Konfortov B.A."/>
            <person name="Rivero F."/>
            <person name="Bankier A.T."/>
            <person name="Lehmann R."/>
            <person name="Hamlin N."/>
            <person name="Davies R."/>
            <person name="Gaudet P."/>
            <person name="Fey P."/>
            <person name="Pilcher K."/>
            <person name="Chen G."/>
            <person name="Saunders D."/>
            <person name="Sodergren E."/>
            <person name="Davis P."/>
            <person name="Kerhornou A."/>
            <person name="Nie X."/>
            <person name="Hall N."/>
            <person name="Anjard C."/>
            <person name="Hemphill L."/>
            <person name="Bason N."/>
            <person name="Farbrother P."/>
            <person name="Desany B."/>
            <person name="Just E."/>
            <person name="Morio T."/>
            <person name="Rost R."/>
            <person name="Churcher C."/>
            <person name="Cooper J."/>
            <person name="Haydock S."/>
            <person name="van Driessche N."/>
            <person name="Cronin A."/>
            <person name="Goodhead I."/>
            <person name="Muzny D."/>
            <person name="Mourier T."/>
            <person name="Pain A."/>
            <person name="Lu M."/>
            <person name="Harper D."/>
            <person name="Lindsay R."/>
            <person name="Hauser H."/>
            <person name="James K."/>
            <person name="Quiles M."/>
            <person name="Madan Babu M."/>
            <person name="Saito T."/>
            <person name="Buchrieser C."/>
            <person name="Wardroper A."/>
            <person name="Felder M."/>
            <person name="Thangavelu M."/>
            <person name="Johnson D."/>
            <person name="Knights A."/>
            <person name="Loulseged H."/>
            <person name="Mungall K."/>
            <person name="Oliver K."/>
            <person name="Price C."/>
            <person name="Quail M.A."/>
            <person name="Urushihara H."/>
            <person name="Hernandez J."/>
            <person name="Rabbinowitsch E."/>
            <person name="Steffen D."/>
            <person name="Sanders M."/>
            <person name="Ma J."/>
            <person name="Kohara Y."/>
            <person name="Sharp S."/>
            <person name="Simmonds M."/>
            <person name="Spiegler S."/>
            <person name="Tivey A."/>
            <person name="Sugano S."/>
            <person name="White B."/>
            <person name="Walker D."/>
            <person name="Woodward J."/>
            <person name="Winckler T."/>
            <person name="Tanaka Y."/>
            <person name="Shaulsky G."/>
            <person name="Schleicher M."/>
            <person name="Weinstock G."/>
            <person name="Rosenthal A."/>
            <person name="Cox E.C."/>
            <person name="Chisholm R.L."/>
            <person name="Gibbs R."/>
            <person name="Loomis W.F."/>
            <person name="Platzer M."/>
            <person name="Kay R.R."/>
            <person name="Williams J."/>
            <person name="Dear P.H."/>
            <person name="Noegel A.A."/>
            <person name="Barrell B."/>
            <person name="Kuspa A."/>
        </authorList>
    </citation>
    <scope>NUCLEOTIDE SEQUENCE [LARGE SCALE GENOMIC DNA]</scope>
    <source>
        <strain evidence="3 4">AX4</strain>
    </source>
</reference>
<dbReference type="CDD" id="cd07557">
    <property type="entry name" value="trimeric_dUTPase"/>
    <property type="match status" value="1"/>
</dbReference>